<keyword evidence="4" id="KW-0328">Glycosyltransferase</keyword>
<evidence type="ECO:0000313" key="4">
    <source>
        <dbReference type="EMBL" id="KAF0747460.1"/>
    </source>
</evidence>
<dbReference type="InterPro" id="IPR011990">
    <property type="entry name" value="TPR-like_helical_dom_sf"/>
</dbReference>
<dbReference type="Gene3D" id="1.25.40.10">
    <property type="entry name" value="Tetratricopeptide repeat domain"/>
    <property type="match status" value="2"/>
</dbReference>
<keyword evidence="1" id="KW-0677">Repeat</keyword>
<evidence type="ECO:0000256" key="3">
    <source>
        <dbReference type="PROSITE-ProRule" id="PRU00339"/>
    </source>
</evidence>
<proteinExistence type="predicted"/>
<dbReference type="PROSITE" id="PS50005">
    <property type="entry name" value="TPR"/>
    <property type="match status" value="3"/>
</dbReference>
<dbReference type="SUPFAM" id="SSF48452">
    <property type="entry name" value="TPR-like"/>
    <property type="match status" value="1"/>
</dbReference>
<feature type="repeat" description="TPR" evidence="3">
    <location>
        <begin position="151"/>
        <end position="184"/>
    </location>
</feature>
<evidence type="ECO:0000256" key="2">
    <source>
        <dbReference type="ARBA" id="ARBA00022803"/>
    </source>
</evidence>
<sequence length="232" mass="27514">MANNLSPNSFQTLIHIVFNYWKQSKYDLAKHYLLEAIQKSPRYNDSWIYYDEALYGKFLLSQNEIKNAKQQFKIAPISAKKYLEIMSNFGDVYFLNDKFDNAIFNYYKALEINPNLILTLCNLGTVYFQICEYQKAVNAYEKPVELDPENNRALRDLALTHCNQDNMLKSVETYKKCLKLLPDDIDINLEFALIYDHNLKNFQEAENCFKKCIKLKPQREDVYKKLFVIYQI</sequence>
<evidence type="ECO:0000313" key="5">
    <source>
        <dbReference type="Proteomes" id="UP000478052"/>
    </source>
</evidence>
<accession>A0A6G0Y203</accession>
<reference evidence="4 5" key="1">
    <citation type="submission" date="2019-08" db="EMBL/GenBank/DDBJ databases">
        <title>Whole genome of Aphis craccivora.</title>
        <authorList>
            <person name="Voronova N.V."/>
            <person name="Shulinski R.S."/>
            <person name="Bandarenka Y.V."/>
            <person name="Zhorov D.G."/>
            <person name="Warner D."/>
        </authorList>
    </citation>
    <scope>NUCLEOTIDE SEQUENCE [LARGE SCALE GENOMIC DNA]</scope>
    <source>
        <strain evidence="4">180601</strain>
        <tissue evidence="4">Whole Body</tissue>
    </source>
</reference>
<evidence type="ECO:0000256" key="1">
    <source>
        <dbReference type="ARBA" id="ARBA00022737"/>
    </source>
</evidence>
<dbReference type="PANTHER" id="PTHR44227:SF3">
    <property type="entry name" value="PROTEIN O-MANNOSYL-TRANSFERASE TMTC4"/>
    <property type="match status" value="1"/>
</dbReference>
<dbReference type="OrthoDB" id="2335338at2759"/>
<dbReference type="InterPro" id="IPR019734">
    <property type="entry name" value="TPR_rpt"/>
</dbReference>
<gene>
    <name evidence="4" type="ORF">FWK35_00013527</name>
</gene>
<dbReference type="AlphaFoldDB" id="A0A6G0Y203"/>
<comment type="caution">
    <text evidence="4">The sequence shown here is derived from an EMBL/GenBank/DDBJ whole genome shotgun (WGS) entry which is preliminary data.</text>
</comment>
<dbReference type="GO" id="GO:0016757">
    <property type="term" value="F:glycosyltransferase activity"/>
    <property type="evidence" value="ECO:0007669"/>
    <property type="project" value="UniProtKB-KW"/>
</dbReference>
<keyword evidence="5" id="KW-1185">Reference proteome</keyword>
<protein>
    <submittedName>
        <fullName evidence="4">UDP-N-acetylglucosamine--peptide N-acetylglucosaminyltransferase 110 kDa subunit-like</fullName>
    </submittedName>
</protein>
<name>A0A6G0Y203_APHCR</name>
<dbReference type="PANTHER" id="PTHR44227">
    <property type="match status" value="1"/>
</dbReference>
<dbReference type="PROSITE" id="PS50293">
    <property type="entry name" value="TPR_REGION"/>
    <property type="match status" value="1"/>
</dbReference>
<feature type="repeat" description="TPR" evidence="3">
    <location>
        <begin position="83"/>
        <end position="116"/>
    </location>
</feature>
<dbReference type="EMBL" id="VUJU01006839">
    <property type="protein sequence ID" value="KAF0747460.1"/>
    <property type="molecule type" value="Genomic_DNA"/>
</dbReference>
<keyword evidence="2 3" id="KW-0802">TPR repeat</keyword>
<dbReference type="Proteomes" id="UP000478052">
    <property type="component" value="Unassembled WGS sequence"/>
</dbReference>
<organism evidence="4 5">
    <name type="scientific">Aphis craccivora</name>
    <name type="common">Cowpea aphid</name>
    <dbReference type="NCBI Taxonomy" id="307492"/>
    <lineage>
        <taxon>Eukaryota</taxon>
        <taxon>Metazoa</taxon>
        <taxon>Ecdysozoa</taxon>
        <taxon>Arthropoda</taxon>
        <taxon>Hexapoda</taxon>
        <taxon>Insecta</taxon>
        <taxon>Pterygota</taxon>
        <taxon>Neoptera</taxon>
        <taxon>Paraneoptera</taxon>
        <taxon>Hemiptera</taxon>
        <taxon>Sternorrhyncha</taxon>
        <taxon>Aphidomorpha</taxon>
        <taxon>Aphidoidea</taxon>
        <taxon>Aphididae</taxon>
        <taxon>Aphidini</taxon>
        <taxon>Aphis</taxon>
        <taxon>Aphis</taxon>
    </lineage>
</organism>
<dbReference type="Pfam" id="PF13181">
    <property type="entry name" value="TPR_8"/>
    <property type="match status" value="1"/>
</dbReference>
<feature type="repeat" description="TPR" evidence="3">
    <location>
        <begin position="117"/>
        <end position="150"/>
    </location>
</feature>
<dbReference type="Pfam" id="PF13414">
    <property type="entry name" value="TPR_11"/>
    <property type="match status" value="1"/>
</dbReference>
<dbReference type="SMART" id="SM00028">
    <property type="entry name" value="TPR"/>
    <property type="match status" value="5"/>
</dbReference>
<keyword evidence="4" id="KW-0808">Transferase</keyword>
<dbReference type="InterPro" id="IPR052346">
    <property type="entry name" value="O-mannosyl-transferase_TMTC"/>
</dbReference>